<gene>
    <name evidence="2" type="ORF">E2C01_049321</name>
</gene>
<keyword evidence="3" id="KW-1185">Reference proteome</keyword>
<dbReference type="AlphaFoldDB" id="A0A5B7GDK0"/>
<dbReference type="EMBL" id="VSRR010013125">
    <property type="protein sequence ID" value="MPC55387.1"/>
    <property type="molecule type" value="Genomic_DNA"/>
</dbReference>
<proteinExistence type="predicted"/>
<feature type="compositionally biased region" description="Pro residues" evidence="1">
    <location>
        <begin position="99"/>
        <end position="111"/>
    </location>
</feature>
<dbReference type="Proteomes" id="UP000324222">
    <property type="component" value="Unassembled WGS sequence"/>
</dbReference>
<evidence type="ECO:0000256" key="1">
    <source>
        <dbReference type="SAM" id="MobiDB-lite"/>
    </source>
</evidence>
<comment type="caution">
    <text evidence="2">The sequence shown here is derived from an EMBL/GenBank/DDBJ whole genome shotgun (WGS) entry which is preliminary data.</text>
</comment>
<accession>A0A5B7GDK0</accession>
<sequence>MCGVWVWDVWGEGGCAWSAVSPRPPPRPAWLTQGCITVLVRHTQAFRLTESGRCSDVHFRACVMFPSAKSFPGEITVYLFFPQVRPFNNFSRTAKRETPAPPLSPPAPLAPAPSSTTLDPQENGGGGGGGGEGGKGRRE</sequence>
<evidence type="ECO:0000313" key="3">
    <source>
        <dbReference type="Proteomes" id="UP000324222"/>
    </source>
</evidence>
<organism evidence="2 3">
    <name type="scientific">Portunus trituberculatus</name>
    <name type="common">Swimming crab</name>
    <name type="synonym">Neptunus trituberculatus</name>
    <dbReference type="NCBI Taxonomy" id="210409"/>
    <lineage>
        <taxon>Eukaryota</taxon>
        <taxon>Metazoa</taxon>
        <taxon>Ecdysozoa</taxon>
        <taxon>Arthropoda</taxon>
        <taxon>Crustacea</taxon>
        <taxon>Multicrustacea</taxon>
        <taxon>Malacostraca</taxon>
        <taxon>Eumalacostraca</taxon>
        <taxon>Eucarida</taxon>
        <taxon>Decapoda</taxon>
        <taxon>Pleocyemata</taxon>
        <taxon>Brachyura</taxon>
        <taxon>Eubrachyura</taxon>
        <taxon>Portunoidea</taxon>
        <taxon>Portunidae</taxon>
        <taxon>Portuninae</taxon>
        <taxon>Portunus</taxon>
    </lineage>
</organism>
<reference evidence="2 3" key="1">
    <citation type="submission" date="2019-05" db="EMBL/GenBank/DDBJ databases">
        <title>Another draft genome of Portunus trituberculatus and its Hox gene families provides insights of decapod evolution.</title>
        <authorList>
            <person name="Jeong J.-H."/>
            <person name="Song I."/>
            <person name="Kim S."/>
            <person name="Choi T."/>
            <person name="Kim D."/>
            <person name="Ryu S."/>
            <person name="Kim W."/>
        </authorList>
    </citation>
    <scope>NUCLEOTIDE SEQUENCE [LARGE SCALE GENOMIC DNA]</scope>
    <source>
        <tissue evidence="2">Muscle</tissue>
    </source>
</reference>
<feature type="region of interest" description="Disordered" evidence="1">
    <location>
        <begin position="92"/>
        <end position="139"/>
    </location>
</feature>
<protein>
    <submittedName>
        <fullName evidence="2">Uncharacterized protein</fullName>
    </submittedName>
</protein>
<evidence type="ECO:0000313" key="2">
    <source>
        <dbReference type="EMBL" id="MPC55387.1"/>
    </source>
</evidence>
<feature type="compositionally biased region" description="Gly residues" evidence="1">
    <location>
        <begin position="123"/>
        <end position="133"/>
    </location>
</feature>
<name>A0A5B7GDK0_PORTR</name>